<dbReference type="Proteomes" id="UP000076532">
    <property type="component" value="Unassembled WGS sequence"/>
</dbReference>
<evidence type="ECO:0000256" key="1">
    <source>
        <dbReference type="SAM" id="MobiDB-lite"/>
    </source>
</evidence>
<reference evidence="2 3" key="1">
    <citation type="journal article" date="2016" name="Mol. Biol. Evol.">
        <title>Comparative Genomics of Early-Diverging Mushroom-Forming Fungi Provides Insights into the Origins of Lignocellulose Decay Capabilities.</title>
        <authorList>
            <person name="Nagy L.G."/>
            <person name="Riley R."/>
            <person name="Tritt A."/>
            <person name="Adam C."/>
            <person name="Daum C."/>
            <person name="Floudas D."/>
            <person name="Sun H."/>
            <person name="Yadav J.S."/>
            <person name="Pangilinan J."/>
            <person name="Larsson K.H."/>
            <person name="Matsuura K."/>
            <person name="Barry K."/>
            <person name="Labutti K."/>
            <person name="Kuo R."/>
            <person name="Ohm R.A."/>
            <person name="Bhattacharya S.S."/>
            <person name="Shirouzu T."/>
            <person name="Yoshinaga Y."/>
            <person name="Martin F.M."/>
            <person name="Grigoriev I.V."/>
            <person name="Hibbett D.S."/>
        </authorList>
    </citation>
    <scope>NUCLEOTIDE SEQUENCE [LARGE SCALE GENOMIC DNA]</scope>
    <source>
        <strain evidence="2 3">CBS 109695</strain>
    </source>
</reference>
<evidence type="ECO:0000313" key="2">
    <source>
        <dbReference type="EMBL" id="KZP32480.1"/>
    </source>
</evidence>
<proteinExistence type="predicted"/>
<gene>
    <name evidence="2" type="ORF">FIBSPDRAFT_944033</name>
</gene>
<accession>A0A166V981</accession>
<organism evidence="2 3">
    <name type="scientific">Athelia psychrophila</name>
    <dbReference type="NCBI Taxonomy" id="1759441"/>
    <lineage>
        <taxon>Eukaryota</taxon>
        <taxon>Fungi</taxon>
        <taxon>Dikarya</taxon>
        <taxon>Basidiomycota</taxon>
        <taxon>Agaricomycotina</taxon>
        <taxon>Agaricomycetes</taxon>
        <taxon>Agaricomycetidae</taxon>
        <taxon>Atheliales</taxon>
        <taxon>Atheliaceae</taxon>
        <taxon>Athelia</taxon>
    </lineage>
</organism>
<keyword evidence="3" id="KW-1185">Reference proteome</keyword>
<feature type="region of interest" description="Disordered" evidence="1">
    <location>
        <begin position="341"/>
        <end position="364"/>
    </location>
</feature>
<dbReference type="AlphaFoldDB" id="A0A166V981"/>
<dbReference type="EMBL" id="KV417485">
    <property type="protein sequence ID" value="KZP32480.1"/>
    <property type="molecule type" value="Genomic_DNA"/>
</dbReference>
<protein>
    <submittedName>
        <fullName evidence="2">Uncharacterized protein</fullName>
    </submittedName>
</protein>
<dbReference type="OrthoDB" id="2615814at2759"/>
<evidence type="ECO:0000313" key="3">
    <source>
        <dbReference type="Proteomes" id="UP000076532"/>
    </source>
</evidence>
<name>A0A166V981_9AGAM</name>
<sequence>MSAISIVAVPQDFHGTSIKDLLPVTLRDVVPVRNEHLVQIPVTFEDVCEIVYVGSDTAQVSDWTRAKMLLFKTISDQEELLYPVVMRMTGFLGPFQLGPLGNWTGIEEDAVRAIQKLTLRSGGLPDPWNPAIRTIRNFKQLIHNTLSSSSDRTMIEPSDTCDEEIQLSRRVFTKVQSGDNHPRSVLKTVDDPASKAQRIASSWIVTNMLPIGQKTAEGPERECNQILLSEGDFVDVGVSFDIVMKKHRVAVHLVVEYVSQLIRAKDVAKEVTGPPLFDAPRDGLFAAVYHFNYPRESPPLSPSTPVVAFTALNSPVVPSPTSTLWEFDSIPSHPWSFGSKNTAANSAQNYMHPDGSKHAPPQSV</sequence>